<name>A0ABR0HA72_9PEZI</name>
<gene>
    <name evidence="13" type="ORF">QC763_507750</name>
</gene>
<dbReference type="PROSITE" id="PS50075">
    <property type="entry name" value="CARRIER"/>
    <property type="match status" value="1"/>
</dbReference>
<dbReference type="CDD" id="cd05195">
    <property type="entry name" value="enoyl_red"/>
    <property type="match status" value="1"/>
</dbReference>
<dbReference type="Gene3D" id="3.10.129.110">
    <property type="entry name" value="Polyketide synthase dehydratase"/>
    <property type="match status" value="1"/>
</dbReference>
<dbReference type="InterPro" id="IPR036291">
    <property type="entry name" value="NAD(P)-bd_dom_sf"/>
</dbReference>
<dbReference type="InterPro" id="IPR014043">
    <property type="entry name" value="Acyl_transferase_dom"/>
</dbReference>
<dbReference type="PROSITE" id="PS52004">
    <property type="entry name" value="KS3_2"/>
    <property type="match status" value="1"/>
</dbReference>
<dbReference type="SMART" id="SM00826">
    <property type="entry name" value="PKS_DH"/>
    <property type="match status" value="1"/>
</dbReference>
<dbReference type="InterPro" id="IPR020807">
    <property type="entry name" value="PKS_DH"/>
</dbReference>
<keyword evidence="5" id="KW-0560">Oxidoreductase</keyword>
<dbReference type="Pfam" id="PF14765">
    <property type="entry name" value="PS-DH"/>
    <property type="match status" value="1"/>
</dbReference>
<dbReference type="RefSeq" id="XP_062764765.1">
    <property type="nucleotide sequence ID" value="XM_062913361.1"/>
</dbReference>
<dbReference type="Proteomes" id="UP001326199">
    <property type="component" value="Unassembled WGS sequence"/>
</dbReference>
<dbReference type="InterPro" id="IPR013154">
    <property type="entry name" value="ADH-like_N"/>
</dbReference>
<evidence type="ECO:0000256" key="9">
    <source>
        <dbReference type="SAM" id="MobiDB-lite"/>
    </source>
</evidence>
<evidence type="ECO:0000259" key="10">
    <source>
        <dbReference type="PROSITE" id="PS50075"/>
    </source>
</evidence>
<dbReference type="InterPro" id="IPR049552">
    <property type="entry name" value="PKS_DH_N"/>
</dbReference>
<dbReference type="InterPro" id="IPR029063">
    <property type="entry name" value="SAM-dependent_MTases_sf"/>
</dbReference>
<keyword evidence="14" id="KW-1185">Reference proteome</keyword>
<evidence type="ECO:0000256" key="4">
    <source>
        <dbReference type="ARBA" id="ARBA00022857"/>
    </source>
</evidence>
<keyword evidence="2" id="KW-0597">Phosphoprotein</keyword>
<feature type="region of interest" description="N-terminal hotdog fold" evidence="8">
    <location>
        <begin position="979"/>
        <end position="1108"/>
    </location>
</feature>
<dbReference type="InterPro" id="IPR016039">
    <property type="entry name" value="Thiolase-like"/>
</dbReference>
<dbReference type="PROSITE" id="PS52019">
    <property type="entry name" value="PKS_MFAS_DH"/>
    <property type="match status" value="1"/>
</dbReference>
<dbReference type="SUPFAM" id="SSF47336">
    <property type="entry name" value="ACP-like"/>
    <property type="match status" value="1"/>
</dbReference>
<proteinExistence type="predicted"/>
<keyword evidence="6" id="KW-0511">Multifunctional enzyme</keyword>
<evidence type="ECO:0000256" key="3">
    <source>
        <dbReference type="ARBA" id="ARBA00022679"/>
    </source>
</evidence>
<dbReference type="Gene3D" id="1.10.1200.10">
    <property type="entry name" value="ACP-like"/>
    <property type="match status" value="1"/>
</dbReference>
<reference evidence="13 14" key="1">
    <citation type="journal article" date="2023" name="bioRxiv">
        <title>High-quality genome assemblies of four members of thePodospora anserinaspecies complex.</title>
        <authorList>
            <person name="Ament-Velasquez S.L."/>
            <person name="Vogan A.A."/>
            <person name="Wallerman O."/>
            <person name="Hartmann F."/>
            <person name="Gautier V."/>
            <person name="Silar P."/>
            <person name="Giraud T."/>
            <person name="Johannesson H."/>
        </authorList>
    </citation>
    <scope>NUCLEOTIDE SEQUENCE [LARGE SCALE GENOMIC DNA]</scope>
    <source>
        <strain evidence="13 14">CBS 411.78</strain>
    </source>
</reference>
<dbReference type="InterPro" id="IPR050091">
    <property type="entry name" value="PKS_NRPS_Biosynth_Enz"/>
</dbReference>
<evidence type="ECO:0000256" key="1">
    <source>
        <dbReference type="ARBA" id="ARBA00022450"/>
    </source>
</evidence>
<feature type="compositionally biased region" description="Low complexity" evidence="9">
    <location>
        <begin position="65"/>
        <end position="87"/>
    </location>
</feature>
<dbReference type="InterPro" id="IPR018201">
    <property type="entry name" value="Ketoacyl_synth_AS"/>
</dbReference>
<evidence type="ECO:0000259" key="12">
    <source>
        <dbReference type="PROSITE" id="PS52019"/>
    </source>
</evidence>
<dbReference type="CDD" id="cd02440">
    <property type="entry name" value="AdoMet_MTases"/>
    <property type="match status" value="1"/>
</dbReference>
<feature type="domain" description="PKS/mFAS DH" evidence="12">
    <location>
        <begin position="979"/>
        <end position="1265"/>
    </location>
</feature>
<dbReference type="Gene3D" id="3.40.366.10">
    <property type="entry name" value="Malonyl-Coenzyme A Acyl Carrier Protein, domain 2"/>
    <property type="match status" value="1"/>
</dbReference>
<dbReference type="PANTHER" id="PTHR43775:SF37">
    <property type="entry name" value="SI:DKEY-61P9.11"/>
    <property type="match status" value="1"/>
</dbReference>
<feature type="region of interest" description="C-terminal hotdog fold" evidence="8">
    <location>
        <begin position="1118"/>
        <end position="1265"/>
    </location>
</feature>
<dbReference type="SMART" id="SM00829">
    <property type="entry name" value="PKS_ER"/>
    <property type="match status" value="1"/>
</dbReference>
<dbReference type="GeneID" id="87933704"/>
<evidence type="ECO:0000313" key="14">
    <source>
        <dbReference type="Proteomes" id="UP001326199"/>
    </source>
</evidence>
<dbReference type="Pfam" id="PF21089">
    <property type="entry name" value="PKS_DH_N"/>
    <property type="match status" value="1"/>
</dbReference>
<dbReference type="Pfam" id="PF02801">
    <property type="entry name" value="Ketoacyl-synt_C"/>
    <property type="match status" value="1"/>
</dbReference>
<dbReference type="Gene3D" id="3.90.180.10">
    <property type="entry name" value="Medium-chain alcohol dehydrogenases, catalytic domain"/>
    <property type="match status" value="1"/>
</dbReference>
<dbReference type="InterPro" id="IPR001227">
    <property type="entry name" value="Ac_transferase_dom_sf"/>
</dbReference>
<dbReference type="Gene3D" id="3.30.70.3290">
    <property type="match status" value="1"/>
</dbReference>
<dbReference type="Gene3D" id="3.40.50.720">
    <property type="entry name" value="NAD(P)-binding Rossmann-like Domain"/>
    <property type="match status" value="2"/>
</dbReference>
<dbReference type="SMART" id="SM00823">
    <property type="entry name" value="PKS_PP"/>
    <property type="match status" value="1"/>
</dbReference>
<feature type="domain" description="Ketosynthase family 3 (KS3)" evidence="11">
    <location>
        <begin position="95"/>
        <end position="512"/>
    </location>
</feature>
<keyword evidence="1" id="KW-0596">Phosphopantetheine</keyword>
<dbReference type="InterPro" id="IPR049551">
    <property type="entry name" value="PKS_DH_C"/>
</dbReference>
<accession>A0ABR0HA72</accession>
<sequence length="2559" mass="279652">MDDKAGHPRQDTYTGDSKVFLFQLWTPGLSQLLLDQRCTDFIMTDAVTNTHPDTRFENGNLLLKSSEGGNTSTTTSLETGPTTPPSSNSDPLTCQAPIAICGLALRLPGGINDATSFWDALYNGRDMRTPTPKSRFNALGFSKEHSSVGLVPQHGYFLDQDIAAFDTSFFSCRKAELERMDPQIRQLLEVTRECLENAGETQYRGKRIGCYIGTFGEDWLLMQAKDSLQGGSGQNVGHMDLLLANRVSYEFDLSGPSMVIKTGCSASLVALHEACRALQAGDADAAVVGGSSLILTPKGYEILTSEGIFSPEGSCKPFDATADGYGRAEGVNAVFLKRLDDAVRDGNPVRAVIRGSGTKANGHSRDGLISPDSATQAALIRSVYESTGLDVKDTGYIECHGTGTKEGDRKEAIAVADVFGGAGILMGSVKANVGHSEGASGLTSLIKAVLTLEKKVIPPQIKFHNPAPNIPFEQGRLEVPMKPTQWPVDRSERISINSFGIGGANAHVIVETVKEFCPSLVASLIYEKAQDTSSPSLLLVSANCPSSLKQNTDNITNYNHQHQDNLKHLSYTLALHREHLSHRSFVIAGKDGPEEPVPARKADAQPPKVVMVFSGQGAQWPQMGLELLRIDPEFRNDISVMNDVLQSLENPPTWSLEDELSKRPEESQIYEAEFSQPLCTALQLALVRSLAGKGIHPDAVIGHSSGEIAGAYAAGVLSLSEAIIIAYYRGFVMKESVRPGAMAAVGLGSEDVTLSLADGATIAAENSPNSTTISGDIPAVEQTMSAVRNKFPEAFCKKLAVNTAYHSSHMNEPATRYLELLRRELPDANQQRKPTIPWYSTASGDLHEDPIDLSYWATNLTSKVKFLSAARSVMESLPNSVFLEVGPHSQLKGPLRQIVTHKSVAFEYIPTAIRKENSSKTLLTALGSLWQHGLTIDFASFLSGKVLHDLAPYSWNHSTRYWNESRISKDWRQAEFSRHALLGRRIEESSGLEPSWRNLLDVEDEEWLADHKVKGDIVFPFAGYVAMAGEAIRQLTKVETGYSLRNIVVHTGLLLHRGKAAEIVTSLRPQRLTEKADSGFYHFSISSFTGSGWIKHCEGLVKPAAKRSVKVENAPTSLPRKVSSQKMYSSFGRIGIEFGSTFRRLKHIEACPVNTLAIGQVEAPLNGLRESSYHIHPTALDACFQMILVAMAKGSGRNIKKLAIPSLIEEIDVHASLTATTPLAVEAKASIDPKRTEVNARGPDSSLALRLRGFKLSRLDDDEKVDVDRHAACRITWHSHVDFAKKEALIIPPNTPATMPKNRLLVEELALLMLLDMEEASRAMEPEAEHLKMYKLWLQRCRLGALEGRYPVLGSETVSNFLGLEIYDRNTAIKSRLSKLQDRSPEDGIWKAMQRVYMNSEWLLKEDITAIELLIHDGLLRELYRGMTFDVSPFVKSLCVSKPGLRILEIGAGTGGTTSAILEGIVLPGQKPPYAQYTFTDVSAGFFPEAQARFKDQPNMEYRVLDASSNPLEQGFEPQSYDLIVAVNVIHALPSLHESLSGLKTLLRPGGQLLLTEICGHTFVPGLVFGYFPGWWLGAADDRKWAPHVSVARWDTELRAAGFSGVTTTVLDAAEPFHMCTTLLAQAPPVHQLAEIAAGKIALLHDDPDSPVTKKLIYGLESDRYEVLKVKLGEELPPNMLVISTLDHESPFFEDISPTRFQAFQRLCEGYKSEELLWLMPLTSSPGCENPRAGQTPGALGVFRNENSLPFFTLEIADDEPDFARLVIDVLKKIVERDDGRRVEEDRVFVVRGGLVQVPRLESISILTDTTTENHSSASNTDAIAKRLELGQVGTLSSLRWKTYLVDSDGLGPDEVVLETKAVGLNFKDVVGALGLIDFGSDEIPIGVEVSGIISQVGANVKHLVVGDRVAGFNGNGCFSTHAVLHGLNCVKIPDDMQFEQAAAIPVVYITVFYALIEVAHLSAGQTILIHSGCGGVGLAAIQVCQMIGAEVFVTVGSQKKVNYAMEKFGLARDQIFNSRNDSFVEGIMRMTKGQGVDVVLNSLSGPLLHASWKCVAEMGKMIELGKLDILGRGTLDMEPFLQNRSFVCVDSAALALKRPAIIQRSLNQVFQWMSEGKLRIHDRIQIFDADEVKTAYCWLQDADHIGKGVVKLPDNLDTIMAAPLERRVCQFDPNATYLLSGGLGGLGKSIATWMAERGAGCIIFLTRSAGISQQDKDFIVELRSLGCLGIPVAGCVDNMQDVKRAIAQAPTPVRGVMHLAMVQREAPGITLSHKDWQAAVAPKVDGAWNLHHALSDMPLDFFLMTSSALTIAHQPGESNYAAACTFLESFSHYRRGLGLPSSVLLVGPISGAGFIEENPAAMRKVQGSGFHLLTEREFLDFVEFSVQHQRPQSGGDELRCSDDGHIVMAVHSEVPLSDPKCRTPWRRDPLMGSHHNIVSEAEAGVSKIGTSLTAAEELAFRARGNLTVLEEAGAADVFGLEIGRRVRAIMMLDDQDVDVGKTLQQLGVDSLMAVELRRWWKLTFGVEVTTLEIMGGGTLHDLGTATIKKMRRLMDEQS</sequence>
<dbReference type="InterPro" id="IPR013149">
    <property type="entry name" value="ADH-like_C"/>
</dbReference>
<dbReference type="Gene3D" id="3.40.50.150">
    <property type="entry name" value="Vaccinia Virus protein VP39"/>
    <property type="match status" value="1"/>
</dbReference>
<dbReference type="Pfam" id="PF00550">
    <property type="entry name" value="PP-binding"/>
    <property type="match status" value="1"/>
</dbReference>
<evidence type="ECO:0000256" key="7">
    <source>
        <dbReference type="ARBA" id="ARBA00023315"/>
    </source>
</evidence>
<dbReference type="SMART" id="SM00825">
    <property type="entry name" value="PKS_KS"/>
    <property type="match status" value="1"/>
</dbReference>
<dbReference type="Pfam" id="PF08659">
    <property type="entry name" value="KR"/>
    <property type="match status" value="1"/>
</dbReference>
<feature type="active site" description="Proton donor; for dehydratase activity" evidence="8">
    <location>
        <position position="1181"/>
    </location>
</feature>
<protein>
    <submittedName>
        <fullName evidence="13">Type I Iterative PKS</fullName>
    </submittedName>
</protein>
<dbReference type="InterPro" id="IPR014031">
    <property type="entry name" value="Ketoacyl_synth_C"/>
</dbReference>
<dbReference type="Pfam" id="PF00107">
    <property type="entry name" value="ADH_zinc_N"/>
    <property type="match status" value="1"/>
</dbReference>
<dbReference type="InterPro" id="IPR011032">
    <property type="entry name" value="GroES-like_sf"/>
</dbReference>
<dbReference type="InterPro" id="IPR032821">
    <property type="entry name" value="PKS_assoc"/>
</dbReference>
<dbReference type="SUPFAM" id="SSF53901">
    <property type="entry name" value="Thiolase-like"/>
    <property type="match status" value="1"/>
</dbReference>
<dbReference type="InterPro" id="IPR049900">
    <property type="entry name" value="PKS_mFAS_DH"/>
</dbReference>
<dbReference type="SUPFAM" id="SSF55048">
    <property type="entry name" value="Probable ACP-binding domain of malonyl-CoA ACP transacylase"/>
    <property type="match status" value="1"/>
</dbReference>
<dbReference type="InterPro" id="IPR013217">
    <property type="entry name" value="Methyltransf_12"/>
</dbReference>
<feature type="region of interest" description="Disordered" evidence="9">
    <location>
        <begin position="58"/>
        <end position="91"/>
    </location>
</feature>
<evidence type="ECO:0000313" key="13">
    <source>
        <dbReference type="EMBL" id="KAK4664799.1"/>
    </source>
</evidence>
<evidence type="ECO:0000259" key="11">
    <source>
        <dbReference type="PROSITE" id="PS52004"/>
    </source>
</evidence>
<dbReference type="EMBL" id="JAFFHB010000006">
    <property type="protein sequence ID" value="KAK4664799.1"/>
    <property type="molecule type" value="Genomic_DNA"/>
</dbReference>
<dbReference type="InterPro" id="IPR020843">
    <property type="entry name" value="ER"/>
</dbReference>
<dbReference type="InterPro" id="IPR020806">
    <property type="entry name" value="PKS_PP-bd"/>
</dbReference>
<dbReference type="InterPro" id="IPR013968">
    <property type="entry name" value="PKS_KR"/>
</dbReference>
<dbReference type="Pfam" id="PF08242">
    <property type="entry name" value="Methyltransf_12"/>
    <property type="match status" value="1"/>
</dbReference>
<evidence type="ECO:0000256" key="8">
    <source>
        <dbReference type="PROSITE-ProRule" id="PRU01363"/>
    </source>
</evidence>
<evidence type="ECO:0000256" key="5">
    <source>
        <dbReference type="ARBA" id="ARBA00023002"/>
    </source>
</evidence>
<evidence type="ECO:0000256" key="6">
    <source>
        <dbReference type="ARBA" id="ARBA00023268"/>
    </source>
</evidence>
<dbReference type="Pfam" id="PF00698">
    <property type="entry name" value="Acyl_transf_1"/>
    <property type="match status" value="1"/>
</dbReference>
<dbReference type="SMART" id="SM00822">
    <property type="entry name" value="PKS_KR"/>
    <property type="match status" value="1"/>
</dbReference>
<comment type="caution">
    <text evidence="13">The sequence shown here is derived from an EMBL/GenBank/DDBJ whole genome shotgun (WGS) entry which is preliminary data.</text>
</comment>
<evidence type="ECO:0000256" key="2">
    <source>
        <dbReference type="ARBA" id="ARBA00022553"/>
    </source>
</evidence>
<dbReference type="InterPro" id="IPR057326">
    <property type="entry name" value="KR_dom"/>
</dbReference>
<keyword evidence="7" id="KW-0012">Acyltransferase</keyword>
<dbReference type="PROSITE" id="PS00606">
    <property type="entry name" value="KS3_1"/>
    <property type="match status" value="1"/>
</dbReference>
<dbReference type="Gene3D" id="3.40.47.10">
    <property type="match status" value="1"/>
</dbReference>
<dbReference type="PANTHER" id="PTHR43775">
    <property type="entry name" value="FATTY ACID SYNTHASE"/>
    <property type="match status" value="1"/>
</dbReference>
<dbReference type="InterPro" id="IPR016035">
    <property type="entry name" value="Acyl_Trfase/lysoPLipase"/>
</dbReference>
<dbReference type="SUPFAM" id="SSF52151">
    <property type="entry name" value="FabD/lysophospholipase-like"/>
    <property type="match status" value="1"/>
</dbReference>
<dbReference type="Pfam" id="PF16197">
    <property type="entry name" value="KAsynt_C_assoc"/>
    <property type="match status" value="1"/>
</dbReference>
<dbReference type="Pfam" id="PF08240">
    <property type="entry name" value="ADH_N"/>
    <property type="match status" value="1"/>
</dbReference>
<organism evidence="13 14">
    <name type="scientific">Podospora pseudopauciseta</name>
    <dbReference type="NCBI Taxonomy" id="2093780"/>
    <lineage>
        <taxon>Eukaryota</taxon>
        <taxon>Fungi</taxon>
        <taxon>Dikarya</taxon>
        <taxon>Ascomycota</taxon>
        <taxon>Pezizomycotina</taxon>
        <taxon>Sordariomycetes</taxon>
        <taxon>Sordariomycetidae</taxon>
        <taxon>Sordariales</taxon>
        <taxon>Podosporaceae</taxon>
        <taxon>Podospora</taxon>
    </lineage>
</organism>
<dbReference type="SUPFAM" id="SSF53335">
    <property type="entry name" value="S-adenosyl-L-methionine-dependent methyltransferases"/>
    <property type="match status" value="1"/>
</dbReference>
<dbReference type="SMART" id="SM00827">
    <property type="entry name" value="PKS_AT"/>
    <property type="match status" value="1"/>
</dbReference>
<dbReference type="CDD" id="cd00833">
    <property type="entry name" value="PKS"/>
    <property type="match status" value="1"/>
</dbReference>
<dbReference type="InterPro" id="IPR014030">
    <property type="entry name" value="Ketoacyl_synth_N"/>
</dbReference>
<keyword evidence="3" id="KW-0808">Transferase</keyword>
<dbReference type="InterPro" id="IPR016036">
    <property type="entry name" value="Malonyl_transacylase_ACP-bd"/>
</dbReference>
<feature type="domain" description="Carrier" evidence="10">
    <location>
        <begin position="2476"/>
        <end position="2551"/>
    </location>
</feature>
<keyword evidence="4" id="KW-0521">NADP</keyword>
<dbReference type="InterPro" id="IPR042104">
    <property type="entry name" value="PKS_dehydratase_sf"/>
</dbReference>
<feature type="active site" description="Proton acceptor; for dehydratase activity" evidence="8">
    <location>
        <position position="1011"/>
    </location>
</feature>
<dbReference type="SUPFAM" id="SSF50129">
    <property type="entry name" value="GroES-like"/>
    <property type="match status" value="1"/>
</dbReference>
<dbReference type="InterPro" id="IPR009081">
    <property type="entry name" value="PP-bd_ACP"/>
</dbReference>
<dbReference type="InterPro" id="IPR020841">
    <property type="entry name" value="PKS_Beta-ketoAc_synthase_dom"/>
</dbReference>
<dbReference type="InterPro" id="IPR036736">
    <property type="entry name" value="ACP-like_sf"/>
</dbReference>
<dbReference type="Pfam" id="PF00109">
    <property type="entry name" value="ketoacyl-synt"/>
    <property type="match status" value="1"/>
</dbReference>
<dbReference type="SUPFAM" id="SSF51735">
    <property type="entry name" value="NAD(P)-binding Rossmann-fold domains"/>
    <property type="match status" value="2"/>
</dbReference>